<evidence type="ECO:0000313" key="2">
    <source>
        <dbReference type="EMBL" id="KAJ8450660.1"/>
    </source>
</evidence>
<dbReference type="EMBL" id="JAKOGI010000013">
    <property type="protein sequence ID" value="KAJ8450660.1"/>
    <property type="molecule type" value="Genomic_DNA"/>
</dbReference>
<dbReference type="AlphaFoldDB" id="A0A9Q1QSG7"/>
<organism evidence="2 3">
    <name type="scientific">Carnegiea gigantea</name>
    <dbReference type="NCBI Taxonomy" id="171969"/>
    <lineage>
        <taxon>Eukaryota</taxon>
        <taxon>Viridiplantae</taxon>
        <taxon>Streptophyta</taxon>
        <taxon>Embryophyta</taxon>
        <taxon>Tracheophyta</taxon>
        <taxon>Spermatophyta</taxon>
        <taxon>Magnoliopsida</taxon>
        <taxon>eudicotyledons</taxon>
        <taxon>Gunneridae</taxon>
        <taxon>Pentapetalae</taxon>
        <taxon>Caryophyllales</taxon>
        <taxon>Cactineae</taxon>
        <taxon>Cactaceae</taxon>
        <taxon>Cactoideae</taxon>
        <taxon>Echinocereeae</taxon>
        <taxon>Carnegiea</taxon>
    </lineage>
</organism>
<evidence type="ECO:0000313" key="3">
    <source>
        <dbReference type="Proteomes" id="UP001153076"/>
    </source>
</evidence>
<sequence>MAQKLPKTCLSSLSLSQHILHLCPSHSYPLWPLYLSHHADHKLKKKGAESSTSGEELLSKLHLHLSLTACHLPPQNSPSVLPLCPSVLSSLQSSTQLPQQICFHPSHQPTHPLPMDLQPYSSLSRSPSTSPYPDLPTGTRGGEEDGTTTRHPVPFLLFCNHSFPSISRSTTPVARDIGATLLKPVFQPQSPPTFGIGLLEFVKFLESGVFHDSSNSPYMGLITKL</sequence>
<reference evidence="2" key="1">
    <citation type="submission" date="2022-04" db="EMBL/GenBank/DDBJ databases">
        <title>Carnegiea gigantea Genome sequencing and assembly v2.</title>
        <authorList>
            <person name="Copetti D."/>
            <person name="Sanderson M.J."/>
            <person name="Burquez A."/>
            <person name="Wojciechowski M.F."/>
        </authorList>
    </citation>
    <scope>NUCLEOTIDE SEQUENCE</scope>
    <source>
        <strain evidence="2">SGP5-SGP5p</strain>
        <tissue evidence="2">Aerial part</tissue>
    </source>
</reference>
<accession>A0A9Q1QSG7</accession>
<gene>
    <name evidence="2" type="ORF">Cgig2_021132</name>
</gene>
<dbReference type="Proteomes" id="UP001153076">
    <property type="component" value="Unassembled WGS sequence"/>
</dbReference>
<feature type="compositionally biased region" description="Low complexity" evidence="1">
    <location>
        <begin position="119"/>
        <end position="132"/>
    </location>
</feature>
<feature type="region of interest" description="Disordered" evidence="1">
    <location>
        <begin position="113"/>
        <end position="147"/>
    </location>
</feature>
<proteinExistence type="predicted"/>
<evidence type="ECO:0000256" key="1">
    <source>
        <dbReference type="SAM" id="MobiDB-lite"/>
    </source>
</evidence>
<keyword evidence="3" id="KW-1185">Reference proteome</keyword>
<name>A0A9Q1QSG7_9CARY</name>
<comment type="caution">
    <text evidence="2">The sequence shown here is derived from an EMBL/GenBank/DDBJ whole genome shotgun (WGS) entry which is preliminary data.</text>
</comment>
<protein>
    <submittedName>
        <fullName evidence="2">Uncharacterized protein</fullName>
    </submittedName>
</protein>